<reference evidence="3 4" key="1">
    <citation type="submission" date="2022-08" db="EMBL/GenBank/DDBJ databases">
        <title>novel species in genus Aeromicrobium.</title>
        <authorList>
            <person name="Ye L."/>
        </authorList>
    </citation>
    <scope>NUCLEOTIDE SEQUENCE [LARGE SCALE GENOMIC DNA]</scope>
    <source>
        <strain evidence="4">zg-Y1379</strain>
    </source>
</reference>
<dbReference type="CDD" id="cd02209">
    <property type="entry name" value="cupin_XRE_C"/>
    <property type="match status" value="1"/>
</dbReference>
<evidence type="ECO:0000256" key="1">
    <source>
        <dbReference type="ARBA" id="ARBA00023125"/>
    </source>
</evidence>
<dbReference type="PANTHER" id="PTHR46797:SF1">
    <property type="entry name" value="METHYLPHOSPHONATE SYNTHASE"/>
    <property type="match status" value="1"/>
</dbReference>
<keyword evidence="1" id="KW-0238">DNA-binding</keyword>
<gene>
    <name evidence="3" type="ORF">NQV15_08100</name>
</gene>
<proteinExistence type="predicted"/>
<dbReference type="Gene3D" id="2.60.120.10">
    <property type="entry name" value="Jelly Rolls"/>
    <property type="match status" value="1"/>
</dbReference>
<dbReference type="Pfam" id="PF01381">
    <property type="entry name" value="HTH_3"/>
    <property type="match status" value="1"/>
</dbReference>
<organism evidence="3 4">
    <name type="scientific">Aeromicrobium wangtongii</name>
    <dbReference type="NCBI Taxonomy" id="2969247"/>
    <lineage>
        <taxon>Bacteria</taxon>
        <taxon>Bacillati</taxon>
        <taxon>Actinomycetota</taxon>
        <taxon>Actinomycetes</taxon>
        <taxon>Propionibacteriales</taxon>
        <taxon>Nocardioidaceae</taxon>
        <taxon>Aeromicrobium</taxon>
    </lineage>
</organism>
<evidence type="ECO:0000259" key="2">
    <source>
        <dbReference type="PROSITE" id="PS50943"/>
    </source>
</evidence>
<accession>A0ABY5MAV7</accession>
<dbReference type="SUPFAM" id="SSF51182">
    <property type="entry name" value="RmlC-like cupins"/>
    <property type="match status" value="1"/>
</dbReference>
<protein>
    <submittedName>
        <fullName evidence="3">XRE family transcriptional regulator</fullName>
    </submittedName>
</protein>
<dbReference type="InterPro" id="IPR011051">
    <property type="entry name" value="RmlC_Cupin_sf"/>
</dbReference>
<dbReference type="Gene3D" id="1.10.260.40">
    <property type="entry name" value="lambda repressor-like DNA-binding domains"/>
    <property type="match status" value="1"/>
</dbReference>
<evidence type="ECO:0000313" key="3">
    <source>
        <dbReference type="EMBL" id="UUP15260.1"/>
    </source>
</evidence>
<dbReference type="Proteomes" id="UP001316184">
    <property type="component" value="Chromosome"/>
</dbReference>
<evidence type="ECO:0000313" key="4">
    <source>
        <dbReference type="Proteomes" id="UP001316184"/>
    </source>
</evidence>
<feature type="domain" description="HTH cro/C1-type" evidence="2">
    <location>
        <begin position="19"/>
        <end position="73"/>
    </location>
</feature>
<dbReference type="PANTHER" id="PTHR46797">
    <property type="entry name" value="HTH-TYPE TRANSCRIPTIONAL REGULATOR"/>
    <property type="match status" value="1"/>
</dbReference>
<dbReference type="Pfam" id="PF07883">
    <property type="entry name" value="Cupin_2"/>
    <property type="match status" value="1"/>
</dbReference>
<dbReference type="RefSeq" id="WP_232399314.1">
    <property type="nucleotide sequence ID" value="NZ_CP102173.1"/>
</dbReference>
<dbReference type="InterPro" id="IPR050807">
    <property type="entry name" value="TransReg_Diox_bact_type"/>
</dbReference>
<dbReference type="InterPro" id="IPR010982">
    <property type="entry name" value="Lambda_DNA-bd_dom_sf"/>
</dbReference>
<dbReference type="CDD" id="cd00093">
    <property type="entry name" value="HTH_XRE"/>
    <property type="match status" value="1"/>
</dbReference>
<dbReference type="InterPro" id="IPR014710">
    <property type="entry name" value="RmlC-like_jellyroll"/>
</dbReference>
<sequence length="194" mass="21116">MSRILEEPMDPLDEIGTRIRAARVAAKLSLREVGRRADVTASFLSQVERNLVQPSILSLRRICDVLGMSMLDALGPGELRTDGGVVVTRADQRAQMIPPTRDVAVDMLVSTPGRPFELLWVKLAPGMSTAPDLVAHHAKEAMVVISGHARFESESHSTDLGPGDTVYLNADYGHRMVNVGSEELVFIDFVVGDV</sequence>
<dbReference type="SUPFAM" id="SSF47413">
    <property type="entry name" value="lambda repressor-like DNA-binding domains"/>
    <property type="match status" value="1"/>
</dbReference>
<name>A0ABY5MAV7_9ACTN</name>
<dbReference type="InterPro" id="IPR013096">
    <property type="entry name" value="Cupin_2"/>
</dbReference>
<dbReference type="SMART" id="SM00530">
    <property type="entry name" value="HTH_XRE"/>
    <property type="match status" value="1"/>
</dbReference>
<dbReference type="EMBL" id="CP102173">
    <property type="protein sequence ID" value="UUP15260.1"/>
    <property type="molecule type" value="Genomic_DNA"/>
</dbReference>
<dbReference type="PROSITE" id="PS50943">
    <property type="entry name" value="HTH_CROC1"/>
    <property type="match status" value="1"/>
</dbReference>
<dbReference type="InterPro" id="IPR001387">
    <property type="entry name" value="Cro/C1-type_HTH"/>
</dbReference>
<keyword evidence="4" id="KW-1185">Reference proteome</keyword>